<evidence type="ECO:0000313" key="2">
    <source>
        <dbReference type="EMBL" id="ADD94000.1"/>
    </source>
</evidence>
<dbReference type="PANTHER" id="PTHR16138:SF7">
    <property type="entry name" value="PALMITOYL-PROTEIN THIOESTERASE ABHD10, MITOCHONDRIAL"/>
    <property type="match status" value="1"/>
</dbReference>
<organism evidence="2">
    <name type="scientific">uncultured marine bacterium MedDCM-OCT-S11-C310</name>
    <dbReference type="NCBI Taxonomy" id="743080"/>
    <lineage>
        <taxon>Bacteria</taxon>
        <taxon>environmental samples</taxon>
    </lineage>
</organism>
<dbReference type="GO" id="GO:0004553">
    <property type="term" value="F:hydrolase activity, hydrolyzing O-glycosyl compounds"/>
    <property type="evidence" value="ECO:0007669"/>
    <property type="project" value="TreeGrafter"/>
</dbReference>
<dbReference type="Gene3D" id="3.40.50.1820">
    <property type="entry name" value="alpha/beta hydrolase"/>
    <property type="match status" value="1"/>
</dbReference>
<dbReference type="AlphaFoldDB" id="D6PE49"/>
<dbReference type="SUPFAM" id="SSF53474">
    <property type="entry name" value="alpha/beta-Hydrolases"/>
    <property type="match status" value="1"/>
</dbReference>
<dbReference type="InterPro" id="IPR052382">
    <property type="entry name" value="ABHD10_acyl-thioesterase"/>
</dbReference>
<dbReference type="PANTHER" id="PTHR16138">
    <property type="entry name" value="MYCOPHENOLIC ACID ACYL-GLUCURONIDE ESTERASE, MITOCHONDRIAL"/>
    <property type="match status" value="1"/>
</dbReference>
<name>D6PE49_9BACT</name>
<accession>D6PE49</accession>
<keyword evidence="1" id="KW-0378">Hydrolase</keyword>
<reference evidence="2" key="1">
    <citation type="journal article" date="2010" name="ISME J.">
        <title>Metagenome of the Mediterranean deep chlorophyll maximum studied by direct and fosmid library 454 pyrosequencing.</title>
        <authorList>
            <person name="Ghai R."/>
            <person name="Martin-Cuadrado A.B."/>
            <person name="Molto A.G."/>
            <person name="Heredia I.G."/>
            <person name="Cabrera R."/>
            <person name="Martin J."/>
            <person name="Verdu M."/>
            <person name="Deschamps P."/>
            <person name="Moreira D."/>
            <person name="Lopez-Garcia P."/>
            <person name="Mira A."/>
            <person name="Rodriguez-Valera F."/>
        </authorList>
    </citation>
    <scope>NUCLEOTIDE SEQUENCE</scope>
</reference>
<evidence type="ECO:0000256" key="1">
    <source>
        <dbReference type="ARBA" id="ARBA00022801"/>
    </source>
</evidence>
<dbReference type="EMBL" id="GU943009">
    <property type="protein sequence ID" value="ADD94000.1"/>
    <property type="molecule type" value="Genomic_DNA"/>
</dbReference>
<proteinExistence type="predicted"/>
<sequence length="122" mass="13192">MSAVATVAAVAYPKLLARRYPDDVANWKERGFIEIEGVQIGAQFIEDARRHDVIGAVVQAGVPLLVVHGLEDRVVPVSDADDIAAAAESVSMCLVEGADHRFSGKRQLKVLVDDVVDFLSKH</sequence>
<protein>
    <recommendedName>
        <fullName evidence="3">Serine aminopeptidase S33 domain-containing protein</fullName>
    </recommendedName>
</protein>
<dbReference type="InterPro" id="IPR029058">
    <property type="entry name" value="AB_hydrolase_fold"/>
</dbReference>
<evidence type="ECO:0008006" key="3">
    <source>
        <dbReference type="Google" id="ProtNLM"/>
    </source>
</evidence>